<dbReference type="Proteomes" id="UP001500657">
    <property type="component" value="Unassembled WGS sequence"/>
</dbReference>
<dbReference type="Gene3D" id="3.40.50.720">
    <property type="entry name" value="NAD(P)-binding Rossmann-like Domain"/>
    <property type="match status" value="1"/>
</dbReference>
<evidence type="ECO:0000259" key="3">
    <source>
        <dbReference type="Pfam" id="PF22725"/>
    </source>
</evidence>
<protein>
    <submittedName>
        <fullName evidence="4">Gfo/Idh/MocA family oxidoreductase</fullName>
    </submittedName>
</protein>
<dbReference type="InterPro" id="IPR050463">
    <property type="entry name" value="Gfo/Idh/MocA_oxidrdct_glycsds"/>
</dbReference>
<dbReference type="SUPFAM" id="SSF55347">
    <property type="entry name" value="Glyceraldehyde-3-phosphate dehydrogenase-like, C-terminal domain"/>
    <property type="match status" value="1"/>
</dbReference>
<feature type="domain" description="GFO/IDH/MocA-like oxidoreductase" evidence="3">
    <location>
        <begin position="151"/>
        <end position="275"/>
    </location>
</feature>
<dbReference type="InterPro" id="IPR036291">
    <property type="entry name" value="NAD(P)-bd_dom_sf"/>
</dbReference>
<gene>
    <name evidence="4" type="ORF">GCM10009126_01130</name>
</gene>
<dbReference type="InterPro" id="IPR000683">
    <property type="entry name" value="Gfo/Idh/MocA-like_OxRdtase_N"/>
</dbReference>
<comment type="caution">
    <text evidence="4">The sequence shown here is derived from an EMBL/GenBank/DDBJ whole genome shotgun (WGS) entry which is preliminary data.</text>
</comment>
<proteinExistence type="predicted"/>
<evidence type="ECO:0000313" key="4">
    <source>
        <dbReference type="EMBL" id="GAA0239311.1"/>
    </source>
</evidence>
<dbReference type="Pfam" id="PF22725">
    <property type="entry name" value="GFO_IDH_MocA_C3"/>
    <property type="match status" value="1"/>
</dbReference>
<name>A0ABN0U5D2_9GAMM</name>
<keyword evidence="5" id="KW-1185">Reference proteome</keyword>
<evidence type="ECO:0000313" key="5">
    <source>
        <dbReference type="Proteomes" id="UP001500657"/>
    </source>
</evidence>
<feature type="domain" description="Gfo/Idh/MocA-like oxidoreductase N-terminal" evidence="2">
    <location>
        <begin position="22"/>
        <end position="142"/>
    </location>
</feature>
<dbReference type="SUPFAM" id="SSF51735">
    <property type="entry name" value="NAD(P)-binding Rossmann-fold domains"/>
    <property type="match status" value="1"/>
</dbReference>
<organism evidence="4 5">
    <name type="scientific">Rhodanobacter caeni</name>
    <dbReference type="NCBI Taxonomy" id="657654"/>
    <lineage>
        <taxon>Bacteria</taxon>
        <taxon>Pseudomonadati</taxon>
        <taxon>Pseudomonadota</taxon>
        <taxon>Gammaproteobacteria</taxon>
        <taxon>Lysobacterales</taxon>
        <taxon>Rhodanobacteraceae</taxon>
        <taxon>Rhodanobacter</taxon>
    </lineage>
</organism>
<sequence>MQPPTFPHKEPIAMSSAHSKTIRWGIIGCGDVTEVKSGPAFQKVEGSALVAVMRRDGDKARDYAQRHGVAKWYDDGQALVDDPDVDAVYVATPPSSHKHYALMAIAAGKPVYVEKPFAVDAAECEAIVAAGRAANVPVFVAYYRRMLPRFHKVRELLFDERAIGTPRSVHHVHTAPHNPRYSDPQSSHWHVRPEISGGGLFVDIGCHTLNILDWLFGPITRASGHASNQRGSYPAEDSVAMAFAFGNGMVGTGLWNFDALQRHDLTEVTGDAGRLSFATFGDGPIRLENAAGVREFHIENPRTIQQPLIETLVAELHGQPAACLDLAASGVRTTWVMDQVLRDYRRATGQQIGL</sequence>
<evidence type="ECO:0000256" key="1">
    <source>
        <dbReference type="ARBA" id="ARBA00023002"/>
    </source>
</evidence>
<dbReference type="Pfam" id="PF01408">
    <property type="entry name" value="GFO_IDH_MocA"/>
    <property type="match status" value="1"/>
</dbReference>
<dbReference type="EMBL" id="BAAAFO010000001">
    <property type="protein sequence ID" value="GAA0239311.1"/>
    <property type="molecule type" value="Genomic_DNA"/>
</dbReference>
<dbReference type="Gene3D" id="3.30.360.10">
    <property type="entry name" value="Dihydrodipicolinate Reductase, domain 2"/>
    <property type="match status" value="1"/>
</dbReference>
<reference evidence="4 5" key="1">
    <citation type="journal article" date="2019" name="Int. J. Syst. Evol. Microbiol.">
        <title>The Global Catalogue of Microorganisms (GCM) 10K type strain sequencing project: providing services to taxonomists for standard genome sequencing and annotation.</title>
        <authorList>
            <consortium name="The Broad Institute Genomics Platform"/>
            <consortium name="The Broad Institute Genome Sequencing Center for Infectious Disease"/>
            <person name="Wu L."/>
            <person name="Ma J."/>
        </authorList>
    </citation>
    <scope>NUCLEOTIDE SEQUENCE [LARGE SCALE GENOMIC DNA]</scope>
    <source>
        <strain evidence="4 5">JCM 16242</strain>
    </source>
</reference>
<dbReference type="InterPro" id="IPR055170">
    <property type="entry name" value="GFO_IDH_MocA-like_dom"/>
</dbReference>
<dbReference type="PANTHER" id="PTHR43818:SF11">
    <property type="entry name" value="BCDNA.GH03377"/>
    <property type="match status" value="1"/>
</dbReference>
<accession>A0ABN0U5D2</accession>
<keyword evidence="1" id="KW-0560">Oxidoreductase</keyword>
<dbReference type="PANTHER" id="PTHR43818">
    <property type="entry name" value="BCDNA.GH03377"/>
    <property type="match status" value="1"/>
</dbReference>
<evidence type="ECO:0000259" key="2">
    <source>
        <dbReference type="Pfam" id="PF01408"/>
    </source>
</evidence>